<evidence type="ECO:0000256" key="4">
    <source>
        <dbReference type="ARBA" id="ARBA00022989"/>
    </source>
</evidence>
<evidence type="ECO:0000256" key="3">
    <source>
        <dbReference type="ARBA" id="ARBA00022692"/>
    </source>
</evidence>
<evidence type="ECO:0000313" key="9">
    <source>
        <dbReference type="Proteomes" id="UP000240400"/>
    </source>
</evidence>
<feature type="transmembrane region" description="Helical" evidence="6">
    <location>
        <begin position="60"/>
        <end position="79"/>
    </location>
</feature>
<organism evidence="8 9">
    <name type="scientific">Staphylococcus nepalensis</name>
    <dbReference type="NCBI Taxonomy" id="214473"/>
    <lineage>
        <taxon>Bacteria</taxon>
        <taxon>Bacillati</taxon>
        <taxon>Bacillota</taxon>
        <taxon>Bacilli</taxon>
        <taxon>Bacillales</taxon>
        <taxon>Staphylococcaceae</taxon>
        <taxon>Staphylococcus</taxon>
    </lineage>
</organism>
<dbReference type="GO" id="GO:0022857">
    <property type="term" value="F:transmembrane transporter activity"/>
    <property type="evidence" value="ECO:0007669"/>
    <property type="project" value="InterPro"/>
</dbReference>
<feature type="transmembrane region" description="Helical" evidence="6">
    <location>
        <begin position="118"/>
        <end position="142"/>
    </location>
</feature>
<evidence type="ECO:0000256" key="1">
    <source>
        <dbReference type="ARBA" id="ARBA00004651"/>
    </source>
</evidence>
<evidence type="ECO:0000256" key="2">
    <source>
        <dbReference type="ARBA" id="ARBA00022448"/>
    </source>
</evidence>
<dbReference type="InterPro" id="IPR020846">
    <property type="entry name" value="MFS_dom"/>
</dbReference>
<dbReference type="RefSeq" id="WP_142402126.1">
    <property type="nucleotide sequence ID" value="NZ_PZHR01000995.1"/>
</dbReference>
<dbReference type="Gene3D" id="1.20.1720.10">
    <property type="entry name" value="Multidrug resistance protein D"/>
    <property type="match status" value="1"/>
</dbReference>
<dbReference type="Proteomes" id="UP000240400">
    <property type="component" value="Unassembled WGS sequence"/>
</dbReference>
<feature type="non-terminal residue" evidence="8">
    <location>
        <position position="1"/>
    </location>
</feature>
<feature type="domain" description="Major facilitator superfamily (MFS) profile" evidence="7">
    <location>
        <begin position="1"/>
        <end position="144"/>
    </location>
</feature>
<name>A0A2T4S424_9STAP</name>
<dbReference type="InterPro" id="IPR011701">
    <property type="entry name" value="MFS"/>
</dbReference>
<sequence>MTAFGPMLVDMYNPALPQVRDDFGVSTSTSQLTLSFVMIGMALGQFVFGPLSDVYGRKKTVLSILIGIAVVSLACVFVSSINVFLVLRFIQGLLGGGAIVIARATVSDQYEGANLTQMIATLLVVNGIITIIAPLIGGYTLAFT</sequence>
<evidence type="ECO:0000256" key="6">
    <source>
        <dbReference type="SAM" id="Phobius"/>
    </source>
</evidence>
<dbReference type="SUPFAM" id="SSF103473">
    <property type="entry name" value="MFS general substrate transporter"/>
    <property type="match status" value="1"/>
</dbReference>
<dbReference type="PROSITE" id="PS50850">
    <property type="entry name" value="MFS"/>
    <property type="match status" value="1"/>
</dbReference>
<feature type="transmembrane region" description="Helical" evidence="6">
    <location>
        <begin position="85"/>
        <end position="106"/>
    </location>
</feature>
<keyword evidence="4 6" id="KW-1133">Transmembrane helix</keyword>
<dbReference type="AlphaFoldDB" id="A0A2T4S424"/>
<evidence type="ECO:0000256" key="5">
    <source>
        <dbReference type="ARBA" id="ARBA00023136"/>
    </source>
</evidence>
<protein>
    <submittedName>
        <fullName evidence="8">Bcr/CflA family drug resistance efflux transporter</fullName>
    </submittedName>
</protein>
<dbReference type="OrthoDB" id="9800416at2"/>
<keyword evidence="2" id="KW-0813">Transport</keyword>
<gene>
    <name evidence="8" type="ORF">BUZ61_18420</name>
</gene>
<feature type="transmembrane region" description="Helical" evidence="6">
    <location>
        <begin position="30"/>
        <end position="48"/>
    </location>
</feature>
<proteinExistence type="predicted"/>
<dbReference type="EMBL" id="PZHR01000995">
    <property type="protein sequence ID" value="PTK39671.1"/>
    <property type="molecule type" value="Genomic_DNA"/>
</dbReference>
<evidence type="ECO:0000313" key="8">
    <source>
        <dbReference type="EMBL" id="PTK39671.1"/>
    </source>
</evidence>
<keyword evidence="3 6" id="KW-0812">Transmembrane</keyword>
<evidence type="ECO:0000259" key="7">
    <source>
        <dbReference type="PROSITE" id="PS50850"/>
    </source>
</evidence>
<dbReference type="PANTHER" id="PTHR23502">
    <property type="entry name" value="MAJOR FACILITATOR SUPERFAMILY"/>
    <property type="match status" value="1"/>
</dbReference>
<comment type="caution">
    <text evidence="8">The sequence shown here is derived from an EMBL/GenBank/DDBJ whole genome shotgun (WGS) entry which is preliminary data.</text>
</comment>
<dbReference type="Pfam" id="PF07690">
    <property type="entry name" value="MFS_1"/>
    <property type="match status" value="1"/>
</dbReference>
<reference evidence="8 9" key="1">
    <citation type="journal article" date="2016" name="Front. Microbiol.">
        <title>Comprehensive Phylogenetic Analysis of Bovine Non-aureus Staphylococci Species Based on Whole-Genome Sequencing.</title>
        <authorList>
            <person name="Naushad S."/>
            <person name="Barkema H.W."/>
            <person name="Luby C."/>
            <person name="Condas L.A."/>
            <person name="Nobrega D.B."/>
            <person name="Carson D.A."/>
            <person name="De Buck J."/>
        </authorList>
    </citation>
    <scope>NUCLEOTIDE SEQUENCE [LARGE SCALE GENOMIC DNA]</scope>
    <source>
        <strain evidence="8 9">SNUC 4337</strain>
    </source>
</reference>
<keyword evidence="5 6" id="KW-0472">Membrane</keyword>
<accession>A0A2T4S424</accession>
<feature type="non-terminal residue" evidence="8">
    <location>
        <position position="144"/>
    </location>
</feature>
<dbReference type="PANTHER" id="PTHR23502:SF132">
    <property type="entry name" value="POLYAMINE TRANSPORTER 2-RELATED"/>
    <property type="match status" value="1"/>
</dbReference>
<dbReference type="InterPro" id="IPR036259">
    <property type="entry name" value="MFS_trans_sf"/>
</dbReference>
<dbReference type="GO" id="GO:0005886">
    <property type="term" value="C:plasma membrane"/>
    <property type="evidence" value="ECO:0007669"/>
    <property type="project" value="UniProtKB-SubCell"/>
</dbReference>
<comment type="subcellular location">
    <subcellularLocation>
        <location evidence="1">Cell membrane</location>
        <topology evidence="1">Multi-pass membrane protein</topology>
    </subcellularLocation>
</comment>